<evidence type="ECO:0000256" key="1">
    <source>
        <dbReference type="SAM" id="SignalP"/>
    </source>
</evidence>
<feature type="signal peptide" evidence="1">
    <location>
        <begin position="1"/>
        <end position="19"/>
    </location>
</feature>
<evidence type="ECO:0000313" key="3">
    <source>
        <dbReference type="Proteomes" id="UP001628179"/>
    </source>
</evidence>
<gene>
    <name evidence="2" type="ORF">MFIFM68171_10083</name>
</gene>
<reference evidence="2 3" key="1">
    <citation type="submission" date="2024-09" db="EMBL/GenBank/DDBJ databases">
        <title>Itraconazole resistance in Madurella fahalii resulting from another homologue of gene encoding cytochrome P450 14-alpha sterol demethylase (CYP51).</title>
        <authorList>
            <person name="Yoshioka I."/>
            <person name="Fahal A.H."/>
            <person name="Kaneko S."/>
            <person name="Yaguchi T."/>
        </authorList>
    </citation>
    <scope>NUCLEOTIDE SEQUENCE [LARGE SCALE GENOMIC DNA]</scope>
    <source>
        <strain evidence="2 3">IFM 68171</strain>
    </source>
</reference>
<name>A0ABQ0GQ50_9PEZI</name>
<dbReference type="Proteomes" id="UP001628179">
    <property type="component" value="Unassembled WGS sequence"/>
</dbReference>
<feature type="chain" id="PRO_5047399116" evidence="1">
    <location>
        <begin position="20"/>
        <end position="101"/>
    </location>
</feature>
<accession>A0ABQ0GQ50</accession>
<comment type="caution">
    <text evidence="2">The sequence shown here is derived from an EMBL/GenBank/DDBJ whole genome shotgun (WGS) entry which is preliminary data.</text>
</comment>
<evidence type="ECO:0000313" key="2">
    <source>
        <dbReference type="EMBL" id="GAB1319873.1"/>
    </source>
</evidence>
<sequence>MTRLTLLATLFTLILGVLCAPAAHPLVARDGPCDAFSETCRPVIQANACFAAYIMFGDKSTVLQCVDHENEARAEELMCACYGCAETTVQDWATGTLGCPA</sequence>
<keyword evidence="1" id="KW-0732">Signal</keyword>
<dbReference type="RefSeq" id="XP_070921603.1">
    <property type="nucleotide sequence ID" value="XM_071065502.1"/>
</dbReference>
<keyword evidence="3" id="KW-1185">Reference proteome</keyword>
<protein>
    <submittedName>
        <fullName evidence="2">Uncharacterized protein</fullName>
    </submittedName>
</protein>
<organism evidence="2 3">
    <name type="scientific">Madurella fahalii</name>
    <dbReference type="NCBI Taxonomy" id="1157608"/>
    <lineage>
        <taxon>Eukaryota</taxon>
        <taxon>Fungi</taxon>
        <taxon>Dikarya</taxon>
        <taxon>Ascomycota</taxon>
        <taxon>Pezizomycotina</taxon>
        <taxon>Sordariomycetes</taxon>
        <taxon>Sordariomycetidae</taxon>
        <taxon>Sordariales</taxon>
        <taxon>Sordariales incertae sedis</taxon>
        <taxon>Madurella</taxon>
    </lineage>
</organism>
<dbReference type="GeneID" id="98180825"/>
<proteinExistence type="predicted"/>
<dbReference type="EMBL" id="BAAFSV010000006">
    <property type="protein sequence ID" value="GAB1319873.1"/>
    <property type="molecule type" value="Genomic_DNA"/>
</dbReference>